<feature type="transmembrane region" description="Helical" evidence="8">
    <location>
        <begin position="123"/>
        <end position="148"/>
    </location>
</feature>
<comment type="similarity">
    <text evidence="2 8">Belongs to the 4-toluene sulfonate uptake permease (TSUP) (TC 2.A.102) family.</text>
</comment>
<comment type="caution">
    <text evidence="9">The sequence shown here is derived from an EMBL/GenBank/DDBJ whole genome shotgun (WGS) entry which is preliminary data.</text>
</comment>
<evidence type="ECO:0000256" key="6">
    <source>
        <dbReference type="ARBA" id="ARBA00022989"/>
    </source>
</evidence>
<keyword evidence="3" id="KW-0813">Transport</keyword>
<feature type="transmembrane region" description="Helical" evidence="8">
    <location>
        <begin position="95"/>
        <end position="111"/>
    </location>
</feature>
<evidence type="ECO:0000256" key="7">
    <source>
        <dbReference type="ARBA" id="ARBA00023136"/>
    </source>
</evidence>
<comment type="subcellular location">
    <subcellularLocation>
        <location evidence="1 8">Cell membrane</location>
        <topology evidence="1 8">Multi-pass membrane protein</topology>
    </subcellularLocation>
</comment>
<sequence length="239" mass="25211">MAVVLLLLVSACVTSTLTASLGAGGGIMLLAIMAQVLPPAVIIPVHGVVQLGSNGGRALMSWRHIDWRTLGVFLPGALVGALIGAAVLVNLPPKTMYLSIAGFILYLCWGPRLPRLVLSRPGIAVAGGVTTFVSLFVGATGALVGAFIKQIHRDRFTTVATFSAAMSFQHGMKAVVFQEAGFDLSALLPLIGAMIACGAIGTWIGLHLLKRMQDKHFAKIFDVILTLLALRLIWQAFSV</sequence>
<evidence type="ECO:0000256" key="8">
    <source>
        <dbReference type="RuleBase" id="RU363041"/>
    </source>
</evidence>
<name>A0A557QZF7_9RHOO</name>
<organism evidence="9 10">
    <name type="scientific">Denitromonas halophila</name>
    <dbReference type="NCBI Taxonomy" id="1629404"/>
    <lineage>
        <taxon>Bacteria</taxon>
        <taxon>Pseudomonadati</taxon>
        <taxon>Pseudomonadota</taxon>
        <taxon>Betaproteobacteria</taxon>
        <taxon>Rhodocyclales</taxon>
        <taxon>Zoogloeaceae</taxon>
        <taxon>Denitromonas</taxon>
    </lineage>
</organism>
<evidence type="ECO:0000313" key="9">
    <source>
        <dbReference type="EMBL" id="TVO58290.1"/>
    </source>
</evidence>
<evidence type="ECO:0000256" key="3">
    <source>
        <dbReference type="ARBA" id="ARBA00022448"/>
    </source>
</evidence>
<evidence type="ECO:0000256" key="2">
    <source>
        <dbReference type="ARBA" id="ARBA00009142"/>
    </source>
</evidence>
<proteinExistence type="inferred from homology"/>
<dbReference type="PANTHER" id="PTHR30269:SF37">
    <property type="entry name" value="MEMBRANE TRANSPORTER PROTEIN"/>
    <property type="match status" value="1"/>
</dbReference>
<feature type="transmembrane region" description="Helical" evidence="8">
    <location>
        <begin position="70"/>
        <end position="89"/>
    </location>
</feature>
<dbReference type="Proteomes" id="UP000319502">
    <property type="component" value="Unassembled WGS sequence"/>
</dbReference>
<keyword evidence="4 8" id="KW-1003">Cell membrane</keyword>
<keyword evidence="7 8" id="KW-0472">Membrane</keyword>
<accession>A0A557QZF7</accession>
<feature type="transmembrane region" description="Helical" evidence="8">
    <location>
        <begin position="186"/>
        <end position="208"/>
    </location>
</feature>
<dbReference type="InterPro" id="IPR002781">
    <property type="entry name" value="TM_pro_TauE-like"/>
</dbReference>
<evidence type="ECO:0000313" key="10">
    <source>
        <dbReference type="Proteomes" id="UP000319502"/>
    </source>
</evidence>
<reference evidence="9 10" key="1">
    <citation type="submission" date="2019-07" db="EMBL/GenBank/DDBJ databases">
        <title>The pathways for chlorine oxyanion respiration interact through the shared metabolite chlorate.</title>
        <authorList>
            <person name="Barnum T.P."/>
            <person name="Cheng Y."/>
            <person name="Hill K.A."/>
            <person name="Lucas L.N."/>
            <person name="Carlson H.K."/>
            <person name="Coates J.D."/>
        </authorList>
    </citation>
    <scope>NUCLEOTIDE SEQUENCE [LARGE SCALE GENOMIC DNA]</scope>
    <source>
        <strain evidence="9 10">SFB-3</strain>
    </source>
</reference>
<dbReference type="GO" id="GO:0005886">
    <property type="term" value="C:plasma membrane"/>
    <property type="evidence" value="ECO:0007669"/>
    <property type="project" value="UniProtKB-SubCell"/>
</dbReference>
<evidence type="ECO:0000256" key="1">
    <source>
        <dbReference type="ARBA" id="ARBA00004651"/>
    </source>
</evidence>
<dbReference type="OrthoDB" id="6197550at2"/>
<feature type="transmembrane region" description="Helical" evidence="8">
    <location>
        <begin position="220"/>
        <end position="237"/>
    </location>
</feature>
<evidence type="ECO:0000256" key="4">
    <source>
        <dbReference type="ARBA" id="ARBA00022475"/>
    </source>
</evidence>
<protein>
    <recommendedName>
        <fullName evidence="8">Probable membrane transporter protein</fullName>
    </recommendedName>
</protein>
<keyword evidence="5 8" id="KW-0812">Transmembrane</keyword>
<evidence type="ECO:0000256" key="5">
    <source>
        <dbReference type="ARBA" id="ARBA00022692"/>
    </source>
</evidence>
<keyword evidence="10" id="KW-1185">Reference proteome</keyword>
<dbReference type="PANTHER" id="PTHR30269">
    <property type="entry name" value="TRANSMEMBRANE PROTEIN YFCA"/>
    <property type="match status" value="1"/>
</dbReference>
<dbReference type="EMBL" id="VMNK01000004">
    <property type="protein sequence ID" value="TVO58290.1"/>
    <property type="molecule type" value="Genomic_DNA"/>
</dbReference>
<gene>
    <name evidence="9" type="ORF">FHP91_05760</name>
</gene>
<dbReference type="InterPro" id="IPR052017">
    <property type="entry name" value="TSUP"/>
</dbReference>
<feature type="transmembrane region" description="Helical" evidence="8">
    <location>
        <begin position="28"/>
        <end position="49"/>
    </location>
</feature>
<keyword evidence="6 8" id="KW-1133">Transmembrane helix</keyword>
<dbReference type="Pfam" id="PF01925">
    <property type="entry name" value="TauE"/>
    <property type="match status" value="1"/>
</dbReference>
<dbReference type="AlphaFoldDB" id="A0A557QZF7"/>